<reference evidence="7 8" key="1">
    <citation type="submission" date="2019-07" db="EMBL/GenBank/DDBJ databases">
        <title>Whole genome shotgun sequence of Clostridium butyricum NBRC 3858.</title>
        <authorList>
            <person name="Hosoyama A."/>
            <person name="Uohara A."/>
            <person name="Ohji S."/>
            <person name="Ichikawa N."/>
        </authorList>
    </citation>
    <scope>NUCLEOTIDE SEQUENCE [LARGE SCALE GENOMIC DNA]</scope>
    <source>
        <strain evidence="7 8">NBRC 3858</strain>
    </source>
</reference>
<evidence type="ECO:0000313" key="8">
    <source>
        <dbReference type="Proteomes" id="UP000321089"/>
    </source>
</evidence>
<dbReference type="PANTHER" id="PTHR38825:SF2">
    <property type="entry name" value="LYSINE TRANSPORTER LYSE"/>
    <property type="match status" value="1"/>
</dbReference>
<keyword evidence="2" id="KW-1003">Cell membrane</keyword>
<evidence type="ECO:0000256" key="6">
    <source>
        <dbReference type="SAM" id="Phobius"/>
    </source>
</evidence>
<evidence type="ECO:0008006" key="9">
    <source>
        <dbReference type="Google" id="ProtNLM"/>
    </source>
</evidence>
<dbReference type="EMBL" id="BKBC01000043">
    <property type="protein sequence ID" value="GEQ22221.1"/>
    <property type="molecule type" value="Genomic_DNA"/>
</dbReference>
<dbReference type="GO" id="GO:0006865">
    <property type="term" value="P:amino acid transport"/>
    <property type="evidence" value="ECO:0007669"/>
    <property type="project" value="InterPro"/>
</dbReference>
<feature type="transmembrane region" description="Helical" evidence="6">
    <location>
        <begin position="196"/>
        <end position="214"/>
    </location>
</feature>
<comment type="caution">
    <text evidence="7">The sequence shown here is derived from an EMBL/GenBank/DDBJ whole genome shotgun (WGS) entry which is preliminary data.</text>
</comment>
<accession>A0A512TQ95</accession>
<dbReference type="Proteomes" id="UP000321089">
    <property type="component" value="Unassembled WGS sequence"/>
</dbReference>
<evidence type="ECO:0000256" key="3">
    <source>
        <dbReference type="ARBA" id="ARBA00022692"/>
    </source>
</evidence>
<feature type="transmembrane region" description="Helical" evidence="6">
    <location>
        <begin position="117"/>
        <end position="145"/>
    </location>
</feature>
<dbReference type="InterPro" id="IPR001123">
    <property type="entry name" value="LeuE-type"/>
</dbReference>
<sequence>MFSLLTICKAIFIGFLTGFTASIPLGPSGLESVNRSMSKGFREGFKVSLGAVSADLLYIVIINLGLFTLLSKHRNFQSIFWIVSGVILILFNRLSFTDSKKKTDSKNLLNRYTSNGFVTGFLITFVNPTTPSLWIALSTTVLSVWRYHGRIYFLTSVSSMMIGSITWFCLLNILVSKGVRKLKSDYTKTTSKLLNYFLMILGISFIILGIFKFIK</sequence>
<evidence type="ECO:0000256" key="2">
    <source>
        <dbReference type="ARBA" id="ARBA00022475"/>
    </source>
</evidence>
<dbReference type="RefSeq" id="WP_146868820.1">
    <property type="nucleotide sequence ID" value="NZ_BKBC01000043.1"/>
</dbReference>
<gene>
    <name evidence="7" type="ORF">CBU02nite_27270</name>
</gene>
<keyword evidence="4 6" id="KW-1133">Transmembrane helix</keyword>
<feature type="transmembrane region" description="Helical" evidence="6">
    <location>
        <begin position="151"/>
        <end position="175"/>
    </location>
</feature>
<organism evidence="7 8">
    <name type="scientific">Clostridium butyricum</name>
    <dbReference type="NCBI Taxonomy" id="1492"/>
    <lineage>
        <taxon>Bacteria</taxon>
        <taxon>Bacillati</taxon>
        <taxon>Bacillota</taxon>
        <taxon>Clostridia</taxon>
        <taxon>Eubacteriales</taxon>
        <taxon>Clostridiaceae</taxon>
        <taxon>Clostridium</taxon>
    </lineage>
</organism>
<dbReference type="AlphaFoldDB" id="A0A512TQ95"/>
<keyword evidence="3 6" id="KW-0812">Transmembrane</keyword>
<dbReference type="PANTHER" id="PTHR38825">
    <property type="entry name" value="LYSINE EXPORTER PROTEIN (LYSE/YGGA)"/>
    <property type="match status" value="1"/>
</dbReference>
<feature type="transmembrane region" description="Helical" evidence="6">
    <location>
        <begin position="76"/>
        <end position="96"/>
    </location>
</feature>
<evidence type="ECO:0000256" key="1">
    <source>
        <dbReference type="ARBA" id="ARBA00004651"/>
    </source>
</evidence>
<evidence type="ECO:0000313" key="7">
    <source>
        <dbReference type="EMBL" id="GEQ22221.1"/>
    </source>
</evidence>
<feature type="transmembrane region" description="Helical" evidence="6">
    <location>
        <begin position="6"/>
        <end position="26"/>
    </location>
</feature>
<dbReference type="GO" id="GO:0005886">
    <property type="term" value="C:plasma membrane"/>
    <property type="evidence" value="ECO:0007669"/>
    <property type="project" value="UniProtKB-SubCell"/>
</dbReference>
<evidence type="ECO:0000256" key="5">
    <source>
        <dbReference type="ARBA" id="ARBA00023136"/>
    </source>
</evidence>
<proteinExistence type="predicted"/>
<name>A0A512TQ95_CLOBU</name>
<dbReference type="Pfam" id="PF01810">
    <property type="entry name" value="LysE"/>
    <property type="match status" value="1"/>
</dbReference>
<comment type="subcellular location">
    <subcellularLocation>
        <location evidence="1">Cell membrane</location>
        <topology evidence="1">Multi-pass membrane protein</topology>
    </subcellularLocation>
</comment>
<protein>
    <recommendedName>
        <fullName evidence="9">Lysine transporter LysE</fullName>
    </recommendedName>
</protein>
<feature type="transmembrane region" description="Helical" evidence="6">
    <location>
        <begin position="47"/>
        <end position="70"/>
    </location>
</feature>
<keyword evidence="5 6" id="KW-0472">Membrane</keyword>
<evidence type="ECO:0000256" key="4">
    <source>
        <dbReference type="ARBA" id="ARBA00022989"/>
    </source>
</evidence>